<proteinExistence type="predicted"/>
<accession>Q9AND7</accession>
<dbReference type="EMBL" id="AH010242">
    <property type="protein sequence ID" value="AAG60835.1"/>
    <property type="molecule type" value="Genomic_DNA"/>
</dbReference>
<protein>
    <submittedName>
        <fullName evidence="2">ID309</fullName>
    </submittedName>
</protein>
<reference evidence="2" key="1">
    <citation type="journal article" date="2001" name="J. Bacteriol.">
        <title>Potential symbiosis-specific genes uncovered by sequencing a 410-kb DNA region of the Bradyrhizobium japonicum chromosome.</title>
        <authorList>
            <person name="Gottfert M."/>
            <person name="Rothlisberger S."/>
            <person name="Kundig C."/>
            <person name="Beck C."/>
            <person name="Marty R."/>
            <person name="Hennecke H."/>
        </authorList>
    </citation>
    <scope>NUCLEOTIDE SEQUENCE</scope>
    <source>
        <strain evidence="2">110spc4</strain>
    </source>
</reference>
<keyword evidence="1" id="KW-1133">Transmembrane helix</keyword>
<dbReference type="AlphaFoldDB" id="Q9AND7"/>
<sequence>MTFRLHLLNGSLRAVTTAGLAVSGNGIGVNIVAVVALTAKELVRLPRLGPVLPSDTVLRRPNRGRRRTSSRCPIAI</sequence>
<gene>
    <name evidence="2" type="primary">id309</name>
</gene>
<evidence type="ECO:0000313" key="2">
    <source>
        <dbReference type="EMBL" id="AAG60835.1"/>
    </source>
</evidence>
<evidence type="ECO:0000256" key="1">
    <source>
        <dbReference type="SAM" id="Phobius"/>
    </source>
</evidence>
<keyword evidence="1" id="KW-0472">Membrane</keyword>
<name>Q9AND7_BRAJP</name>
<organism evidence="2">
    <name type="scientific">Bradyrhizobium japonicum</name>
    <dbReference type="NCBI Taxonomy" id="375"/>
    <lineage>
        <taxon>Bacteria</taxon>
        <taxon>Pseudomonadati</taxon>
        <taxon>Pseudomonadota</taxon>
        <taxon>Alphaproteobacteria</taxon>
        <taxon>Hyphomicrobiales</taxon>
        <taxon>Nitrobacteraceae</taxon>
        <taxon>Bradyrhizobium</taxon>
    </lineage>
</organism>
<keyword evidence="1" id="KW-0812">Transmembrane</keyword>
<feature type="transmembrane region" description="Helical" evidence="1">
    <location>
        <begin position="20"/>
        <end position="39"/>
    </location>
</feature>